<evidence type="ECO:0000313" key="2">
    <source>
        <dbReference type="Proteomes" id="UP001597458"/>
    </source>
</evidence>
<dbReference type="RefSeq" id="WP_258311525.1">
    <property type="nucleotide sequence ID" value="NZ_JBHUMR010000008.1"/>
</dbReference>
<reference evidence="2" key="1">
    <citation type="journal article" date="2019" name="Int. J. Syst. Evol. Microbiol.">
        <title>The Global Catalogue of Microorganisms (GCM) 10K type strain sequencing project: providing services to taxonomists for standard genome sequencing and annotation.</title>
        <authorList>
            <consortium name="The Broad Institute Genomics Platform"/>
            <consortium name="The Broad Institute Genome Sequencing Center for Infectious Disease"/>
            <person name="Wu L."/>
            <person name="Ma J."/>
        </authorList>
    </citation>
    <scope>NUCLEOTIDE SEQUENCE [LARGE SCALE GENOMIC DNA]</scope>
    <source>
        <strain evidence="2">TISTR 2241</strain>
    </source>
</reference>
<dbReference type="Proteomes" id="UP001597458">
    <property type="component" value="Unassembled WGS sequence"/>
</dbReference>
<keyword evidence="2" id="KW-1185">Reference proteome</keyword>
<sequence>MLNEEYEELIALLEQELSNLTSLGLERLSELQDKYQNFDEKLNH</sequence>
<organism evidence="1 2">
    <name type="scientific">Terrilactibacillus laevilacticus</name>
    <dbReference type="NCBI Taxonomy" id="1380157"/>
    <lineage>
        <taxon>Bacteria</taxon>
        <taxon>Bacillati</taxon>
        <taxon>Bacillota</taxon>
        <taxon>Bacilli</taxon>
        <taxon>Bacillales</taxon>
        <taxon>Bacillaceae</taxon>
        <taxon>Terrilactibacillus</taxon>
    </lineage>
</organism>
<proteinExistence type="predicted"/>
<dbReference type="EMBL" id="JBHUMR010000008">
    <property type="protein sequence ID" value="MFD2617118.1"/>
    <property type="molecule type" value="Genomic_DNA"/>
</dbReference>
<name>A0ABW5PQK7_9BACI</name>
<comment type="caution">
    <text evidence="1">The sequence shown here is derived from an EMBL/GenBank/DDBJ whole genome shotgun (WGS) entry which is preliminary data.</text>
</comment>
<evidence type="ECO:0000313" key="1">
    <source>
        <dbReference type="EMBL" id="MFD2617118.1"/>
    </source>
</evidence>
<protein>
    <submittedName>
        <fullName evidence="1">Uncharacterized protein</fullName>
    </submittedName>
</protein>
<accession>A0ABW5PQK7</accession>
<gene>
    <name evidence="1" type="ORF">ACFSTF_07310</name>
</gene>